<reference evidence="2 3" key="2">
    <citation type="journal article" date="2024" name="Int. J. Syst. Evol. Microbiol.">
        <title>Promethearchaeum syntrophicum gen. nov., sp. nov., an anaerobic, obligately syntrophic archaeon, the first isolate of the lineage 'Asgard' archaea, and proposal of the new archaeal phylum Promethearchaeota phyl. nov. and kingdom Promethearchaeati regn. nov.</title>
        <authorList>
            <person name="Imachi H."/>
            <person name="Nobu M.K."/>
            <person name="Kato S."/>
            <person name="Takaki Y."/>
            <person name="Miyazaki M."/>
            <person name="Miyata M."/>
            <person name="Ogawara M."/>
            <person name="Saito Y."/>
            <person name="Sakai S."/>
            <person name="Tahara Y.O."/>
            <person name="Takano Y."/>
            <person name="Tasumi E."/>
            <person name="Uematsu K."/>
            <person name="Yoshimura T."/>
            <person name="Itoh T."/>
            <person name="Ohkuma M."/>
            <person name="Takai K."/>
        </authorList>
    </citation>
    <scope>NUCLEOTIDE SEQUENCE [LARGE SCALE GENOMIC DNA]</scope>
    <source>
        <strain evidence="2 3">MK-D1</strain>
    </source>
</reference>
<sequence>MTFGLTMFLIIFQFLNPIFLMFTPLYTEDKQDLDYIHSDLENFANSITVFNNNNDQEDFFLNFTYPGKISVITDHYNEDITTLLFRFSNNRTIYKEFQVSSEFNIEIENIFIKQYNIRFLNNSKFIIFI</sequence>
<reference evidence="2 3" key="1">
    <citation type="journal article" date="2020" name="Nature">
        <title>Isolation of an archaeon at the prokaryote-eukaryote interface.</title>
        <authorList>
            <person name="Imachi H."/>
            <person name="Nobu M.K."/>
            <person name="Nakahara N."/>
            <person name="Morono Y."/>
            <person name="Ogawara M."/>
            <person name="Takaki Y."/>
            <person name="Takano Y."/>
            <person name="Uematsu K."/>
            <person name="Ikuta T."/>
            <person name="Ito M."/>
            <person name="Matsui Y."/>
            <person name="Miyazaki M."/>
            <person name="Murata K."/>
            <person name="Saito Y."/>
            <person name="Sakai S."/>
            <person name="Song C."/>
            <person name="Tasumi E."/>
            <person name="Yamanaka Y."/>
            <person name="Yamaguchi T."/>
            <person name="Kamagata Y."/>
            <person name="Tamaki H."/>
            <person name="Takai K."/>
        </authorList>
    </citation>
    <scope>NUCLEOTIDE SEQUENCE [LARGE SCALE GENOMIC DNA]</scope>
    <source>
        <strain evidence="2 3">MK-D1</strain>
    </source>
</reference>
<gene>
    <name evidence="2" type="ORF">DSAG12_00691</name>
</gene>
<dbReference type="Proteomes" id="UP000321408">
    <property type="component" value="Chromosome"/>
</dbReference>
<keyword evidence="1" id="KW-0472">Membrane</keyword>
<dbReference type="EMBL" id="CP042905">
    <property type="protein sequence ID" value="QEE14870.1"/>
    <property type="molecule type" value="Genomic_DNA"/>
</dbReference>
<feature type="transmembrane region" description="Helical" evidence="1">
    <location>
        <begin position="6"/>
        <end position="26"/>
    </location>
</feature>
<dbReference type="AlphaFoldDB" id="A0A5B9D7Z9"/>
<dbReference type="KEGG" id="psyt:DSAG12_00691"/>
<evidence type="ECO:0000313" key="3">
    <source>
        <dbReference type="Proteomes" id="UP000321408"/>
    </source>
</evidence>
<keyword evidence="1" id="KW-1133">Transmembrane helix</keyword>
<evidence type="ECO:0000313" key="2">
    <source>
        <dbReference type="EMBL" id="QEE14870.1"/>
    </source>
</evidence>
<name>A0A5B9D7Z9_9ARCH</name>
<accession>A0A5B9D7Z9</accession>
<dbReference type="RefSeq" id="WP_147661806.1">
    <property type="nucleotide sequence ID" value="NZ_CP042905.2"/>
</dbReference>
<keyword evidence="3" id="KW-1185">Reference proteome</keyword>
<keyword evidence="1" id="KW-0812">Transmembrane</keyword>
<proteinExistence type="predicted"/>
<protein>
    <submittedName>
        <fullName evidence="2">Uncharacterized protein</fullName>
    </submittedName>
</protein>
<evidence type="ECO:0000256" key="1">
    <source>
        <dbReference type="SAM" id="Phobius"/>
    </source>
</evidence>
<organism evidence="2 3">
    <name type="scientific">Promethearchaeum syntrophicum</name>
    <dbReference type="NCBI Taxonomy" id="2594042"/>
    <lineage>
        <taxon>Archaea</taxon>
        <taxon>Promethearchaeati</taxon>
        <taxon>Promethearchaeota</taxon>
        <taxon>Promethearchaeia</taxon>
        <taxon>Promethearchaeales</taxon>
        <taxon>Promethearchaeaceae</taxon>
        <taxon>Promethearchaeum</taxon>
    </lineage>
</organism>
<dbReference type="GeneID" id="41328694"/>